<dbReference type="AlphaFoldDB" id="A0A1G8WMV7"/>
<evidence type="ECO:0000313" key="2">
    <source>
        <dbReference type="EMBL" id="SDJ79634.1"/>
    </source>
</evidence>
<keyword evidence="3" id="KW-1185">Reference proteome</keyword>
<dbReference type="OrthoDB" id="2970004at2"/>
<reference evidence="2 3" key="1">
    <citation type="submission" date="2016-10" db="EMBL/GenBank/DDBJ databases">
        <authorList>
            <person name="de Groot N.N."/>
        </authorList>
    </citation>
    <scope>NUCLEOTIDE SEQUENCE [LARGE SCALE GENOMIC DNA]</scope>
    <source>
        <strain evidence="2 3">CGMCC 1.6502</strain>
    </source>
</reference>
<accession>A0A1G8WMV7</accession>
<keyword evidence="2" id="KW-0407">Ion channel</keyword>
<keyword evidence="2" id="KW-0813">Transport</keyword>
<dbReference type="Proteomes" id="UP000198694">
    <property type="component" value="Unassembled WGS sequence"/>
</dbReference>
<name>A0A1G8WMV7_9BACI</name>
<evidence type="ECO:0000313" key="3">
    <source>
        <dbReference type="Proteomes" id="UP000198694"/>
    </source>
</evidence>
<dbReference type="STRING" id="407036.SAMN05216243_0897"/>
<proteinExistence type="predicted"/>
<dbReference type="Pfam" id="PF02254">
    <property type="entry name" value="TrkA_N"/>
    <property type="match status" value="1"/>
</dbReference>
<gene>
    <name evidence="2" type="ORF">SAMN05216243_0897</name>
</gene>
<dbReference type="RefSeq" id="WP_093211433.1">
    <property type="nucleotide sequence ID" value="NZ_FNFL01000001.1"/>
</dbReference>
<dbReference type="Gene3D" id="3.40.50.720">
    <property type="entry name" value="NAD(P)-binding Rossmann-like Domain"/>
    <property type="match status" value="1"/>
</dbReference>
<dbReference type="InterPro" id="IPR036291">
    <property type="entry name" value="NAD(P)-bd_dom_sf"/>
</dbReference>
<dbReference type="PROSITE" id="PS51201">
    <property type="entry name" value="RCK_N"/>
    <property type="match status" value="1"/>
</dbReference>
<dbReference type="PANTHER" id="PTHR43833">
    <property type="entry name" value="POTASSIUM CHANNEL PROTEIN 2-RELATED-RELATED"/>
    <property type="match status" value="1"/>
</dbReference>
<evidence type="ECO:0000259" key="1">
    <source>
        <dbReference type="PROSITE" id="PS51201"/>
    </source>
</evidence>
<dbReference type="GO" id="GO:0034220">
    <property type="term" value="P:monoatomic ion transmembrane transport"/>
    <property type="evidence" value="ECO:0007669"/>
    <property type="project" value="UniProtKB-KW"/>
</dbReference>
<dbReference type="InterPro" id="IPR003148">
    <property type="entry name" value="RCK_N"/>
</dbReference>
<organism evidence="2 3">
    <name type="scientific">Sediminibacillus albus</name>
    <dbReference type="NCBI Taxonomy" id="407036"/>
    <lineage>
        <taxon>Bacteria</taxon>
        <taxon>Bacillati</taxon>
        <taxon>Bacillota</taxon>
        <taxon>Bacilli</taxon>
        <taxon>Bacillales</taxon>
        <taxon>Bacillaceae</taxon>
        <taxon>Sediminibacillus</taxon>
    </lineage>
</organism>
<dbReference type="InterPro" id="IPR050721">
    <property type="entry name" value="Trk_Ktr_HKT_K-transport"/>
</dbReference>
<feature type="domain" description="RCK N-terminal" evidence="1">
    <location>
        <begin position="2"/>
        <end position="126"/>
    </location>
</feature>
<dbReference type="GO" id="GO:0006813">
    <property type="term" value="P:potassium ion transport"/>
    <property type="evidence" value="ECO:0007669"/>
    <property type="project" value="InterPro"/>
</dbReference>
<dbReference type="EMBL" id="FNFL01000001">
    <property type="protein sequence ID" value="SDJ79634.1"/>
    <property type="molecule type" value="Genomic_DNA"/>
</dbReference>
<dbReference type="PANTHER" id="PTHR43833:SF9">
    <property type="entry name" value="POTASSIUM CHANNEL PROTEIN YUGO-RELATED"/>
    <property type="match status" value="1"/>
</dbReference>
<sequence>MHNRYMVIGWNERTRNLLEMMVQKENGAQLVLMDSTIASPPVHFEGIEFIRGDATESSALRRAGIELVDTAVITADPSKDEEEADQYSILATISIKGMNPKVKVITEILTEKHMLNAQRSGADTIIRPNDLISSLYYNSTKSGLSNIHVLTEVIGSKFDTFPVPDWLVGMEFSESTMPLLREGKLVIGKVTDGRIKINPNSKTVWRASDIIITMSNGK</sequence>
<protein>
    <submittedName>
        <fullName evidence="2">Voltage-gated potassium channel</fullName>
    </submittedName>
</protein>
<keyword evidence="2" id="KW-0406">Ion transport</keyword>
<dbReference type="SUPFAM" id="SSF51735">
    <property type="entry name" value="NAD(P)-binding Rossmann-fold domains"/>
    <property type="match status" value="1"/>
</dbReference>